<dbReference type="InParanoid" id="A0A163K7D9"/>
<feature type="region of interest" description="Disordered" evidence="1">
    <location>
        <begin position="1"/>
        <end position="67"/>
    </location>
</feature>
<organism evidence="2">
    <name type="scientific">Absidia glauca</name>
    <name type="common">Pin mould</name>
    <dbReference type="NCBI Taxonomy" id="4829"/>
    <lineage>
        <taxon>Eukaryota</taxon>
        <taxon>Fungi</taxon>
        <taxon>Fungi incertae sedis</taxon>
        <taxon>Mucoromycota</taxon>
        <taxon>Mucoromycotina</taxon>
        <taxon>Mucoromycetes</taxon>
        <taxon>Mucorales</taxon>
        <taxon>Cunninghamellaceae</taxon>
        <taxon>Absidia</taxon>
    </lineage>
</organism>
<dbReference type="AlphaFoldDB" id="A0A163K7D9"/>
<evidence type="ECO:0000313" key="2">
    <source>
        <dbReference type="EMBL" id="SAM04933.1"/>
    </source>
</evidence>
<feature type="compositionally biased region" description="Polar residues" evidence="1">
    <location>
        <begin position="20"/>
        <end position="29"/>
    </location>
</feature>
<evidence type="ECO:0000256" key="1">
    <source>
        <dbReference type="SAM" id="MobiDB-lite"/>
    </source>
</evidence>
<accession>A0A163K7D9</accession>
<reference evidence="2" key="1">
    <citation type="submission" date="2016-04" db="EMBL/GenBank/DDBJ databases">
        <authorList>
            <person name="Evans L.H."/>
            <person name="Alamgir A."/>
            <person name="Owens N."/>
            <person name="Weber N.D."/>
            <person name="Virtaneva K."/>
            <person name="Barbian K."/>
            <person name="Babar A."/>
            <person name="Rosenke K."/>
        </authorList>
    </citation>
    <scope>NUCLEOTIDE SEQUENCE [LARGE SCALE GENOMIC DNA]</scope>
    <source>
        <strain evidence="2">CBS 101.48</strain>
    </source>
</reference>
<proteinExistence type="predicted"/>
<dbReference type="EMBL" id="LT554417">
    <property type="protein sequence ID" value="SAM04933.1"/>
    <property type="molecule type" value="Genomic_DNA"/>
</dbReference>
<evidence type="ECO:0000313" key="3">
    <source>
        <dbReference type="Proteomes" id="UP000078561"/>
    </source>
</evidence>
<gene>
    <name evidence="2" type="primary">ABSGL_10799.1 scaffold 12033</name>
</gene>
<protein>
    <submittedName>
        <fullName evidence="2">Uncharacterized protein</fullName>
    </submittedName>
</protein>
<name>A0A163K7D9_ABSGL</name>
<dbReference type="Proteomes" id="UP000078561">
    <property type="component" value="Unassembled WGS sequence"/>
</dbReference>
<feature type="compositionally biased region" description="Basic and acidic residues" evidence="1">
    <location>
        <begin position="38"/>
        <end position="51"/>
    </location>
</feature>
<keyword evidence="3" id="KW-1185">Reference proteome</keyword>
<sequence>MSQVKNVHKIQVNPEEHQRISVSSLTFGSRNRYGSHGDGSHEDGSHGDGSHRYGSHRYGSHGDGFECGVGDVVVKKYNETGC</sequence>